<feature type="domain" description="DNA ligase ATP-dependent N-terminal" evidence="3">
    <location>
        <begin position="3"/>
        <end position="91"/>
    </location>
</feature>
<dbReference type="GO" id="GO:0006302">
    <property type="term" value="P:double-strand break repair"/>
    <property type="evidence" value="ECO:0007669"/>
    <property type="project" value="TreeGrafter"/>
</dbReference>
<dbReference type="OrthoDB" id="206088at2759"/>
<proteinExistence type="inferred from homology"/>
<keyword evidence="2 4" id="KW-0436">Ligase</keyword>
<evidence type="ECO:0000313" key="4">
    <source>
        <dbReference type="EMBL" id="KAG0720733.1"/>
    </source>
</evidence>
<name>A0A8J4Y5U0_CHIOP</name>
<protein>
    <submittedName>
        <fullName evidence="4">DNA ligase 3</fullName>
    </submittedName>
</protein>
<dbReference type="GO" id="GO:0006310">
    <property type="term" value="P:DNA recombination"/>
    <property type="evidence" value="ECO:0007669"/>
    <property type="project" value="InterPro"/>
</dbReference>
<dbReference type="InterPro" id="IPR012308">
    <property type="entry name" value="DNA_ligase_ATP-dep_N"/>
</dbReference>
<dbReference type="AlphaFoldDB" id="A0A8J4Y5U0"/>
<dbReference type="EMBL" id="JACEEZ010012372">
    <property type="protein sequence ID" value="KAG0720733.1"/>
    <property type="molecule type" value="Genomic_DNA"/>
</dbReference>
<dbReference type="InterPro" id="IPR012337">
    <property type="entry name" value="RNaseH-like_sf"/>
</dbReference>
<keyword evidence="5" id="KW-1185">Reference proteome</keyword>
<dbReference type="InterPro" id="IPR050191">
    <property type="entry name" value="ATP-dep_DNA_ligase"/>
</dbReference>
<evidence type="ECO:0000313" key="5">
    <source>
        <dbReference type="Proteomes" id="UP000770661"/>
    </source>
</evidence>
<evidence type="ECO:0000256" key="1">
    <source>
        <dbReference type="ARBA" id="ARBA00007572"/>
    </source>
</evidence>
<sequence length="169" mass="18653">MIEHLEQGDVADTVTHFFEASRQLPPAKKSALSLHDVDGALQELSGKTKEEDQSMTLRAVAKKSTGNDLRMVVRLIKGDLRINAGAKHIFSLSPAVGRGGVAPARSQFYAFFDDFFSYVPVRTAMPSSAAVERLFSLGKDINRAKRSSLSDENFNMLMFMKGNMLQNLV</sequence>
<dbReference type="GO" id="GO:0003910">
    <property type="term" value="F:DNA ligase (ATP) activity"/>
    <property type="evidence" value="ECO:0007669"/>
    <property type="project" value="InterPro"/>
</dbReference>
<dbReference type="PANTHER" id="PTHR45674">
    <property type="entry name" value="DNA LIGASE 1/3 FAMILY MEMBER"/>
    <property type="match status" value="1"/>
</dbReference>
<accession>A0A8J4Y5U0</accession>
<organism evidence="4 5">
    <name type="scientific">Chionoecetes opilio</name>
    <name type="common">Atlantic snow crab</name>
    <name type="synonym">Cancer opilio</name>
    <dbReference type="NCBI Taxonomy" id="41210"/>
    <lineage>
        <taxon>Eukaryota</taxon>
        <taxon>Metazoa</taxon>
        <taxon>Ecdysozoa</taxon>
        <taxon>Arthropoda</taxon>
        <taxon>Crustacea</taxon>
        <taxon>Multicrustacea</taxon>
        <taxon>Malacostraca</taxon>
        <taxon>Eumalacostraca</taxon>
        <taxon>Eucarida</taxon>
        <taxon>Decapoda</taxon>
        <taxon>Pleocyemata</taxon>
        <taxon>Brachyura</taxon>
        <taxon>Eubrachyura</taxon>
        <taxon>Majoidea</taxon>
        <taxon>Majidae</taxon>
        <taxon>Chionoecetes</taxon>
    </lineage>
</organism>
<dbReference type="Pfam" id="PF04675">
    <property type="entry name" value="DNA_ligase_A_N"/>
    <property type="match status" value="1"/>
</dbReference>
<gene>
    <name evidence="4" type="primary">Lig3_1</name>
    <name evidence="4" type="ORF">GWK47_047880</name>
</gene>
<comment type="caution">
    <text evidence="4">The sequence shown here is derived from an EMBL/GenBank/DDBJ whole genome shotgun (WGS) entry which is preliminary data.</text>
</comment>
<dbReference type="Gene3D" id="1.10.3260.10">
    <property type="entry name" value="DNA ligase, ATP-dependent, N-terminal domain"/>
    <property type="match status" value="1"/>
</dbReference>
<dbReference type="InterPro" id="IPR036599">
    <property type="entry name" value="DNA_ligase_N_sf"/>
</dbReference>
<dbReference type="GO" id="GO:0003677">
    <property type="term" value="F:DNA binding"/>
    <property type="evidence" value="ECO:0007669"/>
    <property type="project" value="InterPro"/>
</dbReference>
<comment type="similarity">
    <text evidence="1">Belongs to the ATP-dependent DNA ligase family.</text>
</comment>
<dbReference type="Proteomes" id="UP000770661">
    <property type="component" value="Unassembled WGS sequence"/>
</dbReference>
<dbReference type="PANTHER" id="PTHR45674:SF9">
    <property type="entry name" value="DNA LIGASE 3"/>
    <property type="match status" value="1"/>
</dbReference>
<evidence type="ECO:0000256" key="2">
    <source>
        <dbReference type="ARBA" id="ARBA00022598"/>
    </source>
</evidence>
<evidence type="ECO:0000259" key="3">
    <source>
        <dbReference type="Pfam" id="PF04675"/>
    </source>
</evidence>
<dbReference type="GO" id="GO:0070421">
    <property type="term" value="C:DNA ligase III-XRCC1 complex"/>
    <property type="evidence" value="ECO:0007669"/>
    <property type="project" value="TreeGrafter"/>
</dbReference>
<dbReference type="GO" id="GO:0006273">
    <property type="term" value="P:lagging strand elongation"/>
    <property type="evidence" value="ECO:0007669"/>
    <property type="project" value="TreeGrafter"/>
</dbReference>
<reference evidence="4" key="1">
    <citation type="submission" date="2020-07" db="EMBL/GenBank/DDBJ databases">
        <title>The High-quality genome of the commercially important snow crab, Chionoecetes opilio.</title>
        <authorList>
            <person name="Jeong J.-H."/>
            <person name="Ryu S."/>
        </authorList>
    </citation>
    <scope>NUCLEOTIDE SEQUENCE</scope>
    <source>
        <strain evidence="4">MADBK_172401_WGS</strain>
        <tissue evidence="4">Digestive gland</tissue>
    </source>
</reference>
<dbReference type="SUPFAM" id="SSF53098">
    <property type="entry name" value="Ribonuclease H-like"/>
    <property type="match status" value="1"/>
</dbReference>